<name>A0A1R2CBE0_9CILI</name>
<keyword evidence="3" id="KW-1185">Reference proteome</keyword>
<gene>
    <name evidence="2" type="ORF">SteCoe_12169</name>
</gene>
<dbReference type="AlphaFoldDB" id="A0A1R2CBE0"/>
<evidence type="ECO:0000256" key="1">
    <source>
        <dbReference type="SAM" id="Coils"/>
    </source>
</evidence>
<sequence length="647" mass="77590">MEEFTKEHFLSLKRENEDLKDLNQRLNREIRRLQLGSSRDGFKLSELPIDELIPPWAANAVFMSPLLLAYDNRIHELETNLDRARQNSEELVEAAKKLTAENTALRDEMDRKWREMLEREKKSLDGGYMGVGFHLEEKNELQERLDLLSTENTILLEQLDTYKRRCEQLEVVARDRDDIAEQCMAQSKALNTDYRNLQIADEEIRALKEIAEDKLKKTSERLAVLEREREQQITEITKQQNEIKILQQQSQFFKKAYEEMESKKTEEIEILVQDAHNISIREKEIVNKSMIQERELEEAKEQAFHYKREFESIRTECDTMLKIMEDYEQKIANYQQKEESVSNLVRESKQKVEEAMLERDRISLKEQQYLKTIEKLQDSIKTELHDQKNKYENLLDSIKNKHKGILARRDEEITETQNKLHTAQINYERAAREISTLTKDLNKSEEILEDEKKRMESRLKDYEKHMRELEETRLSEKRILETQTSSLVYERTEWERMKKNLESQFSSMIRENDSLKASLKRIKDEFKRLESQNDDMARERDNLINELNILREEMYFKVEDTKEAYGNKINVLEKQMQDARDRQRESEEKAFELFKAQEKVSEKWKEEHLNTVGYFEKVIQDQNYEIRRLVKRNKDLGDSFPIREVQV</sequence>
<feature type="coiled-coil region" evidence="1">
    <location>
        <begin position="67"/>
        <end position="158"/>
    </location>
</feature>
<proteinExistence type="predicted"/>
<dbReference type="PANTHER" id="PTHR35970:SF1">
    <property type="entry name" value="SODIUM CHANNEL AND CLATHRIN LINKER 1"/>
    <property type="match status" value="1"/>
</dbReference>
<dbReference type="GO" id="GO:0060271">
    <property type="term" value="P:cilium assembly"/>
    <property type="evidence" value="ECO:0007669"/>
    <property type="project" value="TreeGrafter"/>
</dbReference>
<dbReference type="InterPro" id="IPR038911">
    <property type="entry name" value="SCLT1"/>
</dbReference>
<dbReference type="Proteomes" id="UP000187209">
    <property type="component" value="Unassembled WGS sequence"/>
</dbReference>
<dbReference type="PANTHER" id="PTHR35970">
    <property type="entry name" value="SODIUM CHANNEL AND CLATHRIN LINKER 1"/>
    <property type="match status" value="1"/>
</dbReference>
<dbReference type="GO" id="GO:0005814">
    <property type="term" value="C:centriole"/>
    <property type="evidence" value="ECO:0007669"/>
    <property type="project" value="TreeGrafter"/>
</dbReference>
<reference evidence="2 3" key="1">
    <citation type="submission" date="2016-11" db="EMBL/GenBank/DDBJ databases">
        <title>The macronuclear genome of Stentor coeruleus: a giant cell with tiny introns.</title>
        <authorList>
            <person name="Slabodnick M."/>
            <person name="Ruby J.G."/>
            <person name="Reiff S.B."/>
            <person name="Swart E.C."/>
            <person name="Gosai S."/>
            <person name="Prabakaran S."/>
            <person name="Witkowska E."/>
            <person name="Larue G.E."/>
            <person name="Fisher S."/>
            <person name="Freeman R.M."/>
            <person name="Gunawardena J."/>
            <person name="Chu W."/>
            <person name="Stover N.A."/>
            <person name="Gregory B.D."/>
            <person name="Nowacki M."/>
            <person name="Derisi J."/>
            <person name="Roy S.W."/>
            <person name="Marshall W.F."/>
            <person name="Sood P."/>
        </authorList>
    </citation>
    <scope>NUCLEOTIDE SEQUENCE [LARGE SCALE GENOMIC DNA]</scope>
    <source>
        <strain evidence="2">WM001</strain>
    </source>
</reference>
<accession>A0A1R2CBE0</accession>
<dbReference type="EMBL" id="MPUH01000209">
    <property type="protein sequence ID" value="OMJ86321.1"/>
    <property type="molecule type" value="Genomic_DNA"/>
</dbReference>
<feature type="coiled-coil region" evidence="1">
    <location>
        <begin position="197"/>
        <end position="589"/>
    </location>
</feature>
<evidence type="ECO:0000313" key="3">
    <source>
        <dbReference type="Proteomes" id="UP000187209"/>
    </source>
</evidence>
<evidence type="ECO:0000313" key="2">
    <source>
        <dbReference type="EMBL" id="OMJ86321.1"/>
    </source>
</evidence>
<organism evidence="2 3">
    <name type="scientific">Stentor coeruleus</name>
    <dbReference type="NCBI Taxonomy" id="5963"/>
    <lineage>
        <taxon>Eukaryota</taxon>
        <taxon>Sar</taxon>
        <taxon>Alveolata</taxon>
        <taxon>Ciliophora</taxon>
        <taxon>Postciliodesmatophora</taxon>
        <taxon>Heterotrichea</taxon>
        <taxon>Heterotrichida</taxon>
        <taxon>Stentoridae</taxon>
        <taxon>Stentor</taxon>
    </lineage>
</organism>
<dbReference type="OrthoDB" id="551053at2759"/>
<keyword evidence="1" id="KW-0175">Coiled coil</keyword>
<protein>
    <submittedName>
        <fullName evidence="2">Uncharacterized protein</fullName>
    </submittedName>
</protein>
<comment type="caution">
    <text evidence="2">The sequence shown here is derived from an EMBL/GenBank/DDBJ whole genome shotgun (WGS) entry which is preliminary data.</text>
</comment>
<feature type="coiled-coil region" evidence="1">
    <location>
        <begin position="9"/>
        <end position="36"/>
    </location>
</feature>